<reference evidence="14 15" key="1">
    <citation type="journal article" date="2011" name="Proc. Natl. Acad. Sci. U.S.A.">
        <title>Niche of harmful alga Aureococcus anophagefferens revealed through ecogenomics.</title>
        <authorList>
            <person name="Gobler C.J."/>
            <person name="Berry D.L."/>
            <person name="Dyhrman S.T."/>
            <person name="Wilhelm S.W."/>
            <person name="Salamov A."/>
            <person name="Lobanov A.V."/>
            <person name="Zhang Y."/>
            <person name="Collier J.L."/>
            <person name="Wurch L.L."/>
            <person name="Kustka A.B."/>
            <person name="Dill B.D."/>
            <person name="Shah M."/>
            <person name="VerBerkmoes N.C."/>
            <person name="Kuo A."/>
            <person name="Terry A."/>
            <person name="Pangilinan J."/>
            <person name="Lindquist E.A."/>
            <person name="Lucas S."/>
            <person name="Paulsen I.T."/>
            <person name="Hattenrath-Lehmann T.K."/>
            <person name="Talmage S.C."/>
            <person name="Walker E.A."/>
            <person name="Koch F."/>
            <person name="Burson A.M."/>
            <person name="Marcoval M.A."/>
            <person name="Tang Y.Z."/>
            <person name="Lecleir G.R."/>
            <person name="Coyne K.J."/>
            <person name="Berg G.M."/>
            <person name="Bertrand E.M."/>
            <person name="Saito M.A."/>
            <person name="Gladyshev V.N."/>
            <person name="Grigoriev I.V."/>
        </authorList>
    </citation>
    <scope>NUCLEOTIDE SEQUENCE [LARGE SCALE GENOMIC DNA]</scope>
    <source>
        <strain evidence="15">CCMP 1984</strain>
    </source>
</reference>
<feature type="transmembrane region" description="Helical" evidence="11">
    <location>
        <begin position="350"/>
        <end position="374"/>
    </location>
</feature>
<evidence type="ECO:0000256" key="9">
    <source>
        <dbReference type="PROSITE-ProRule" id="PRU00023"/>
    </source>
</evidence>
<dbReference type="InterPro" id="IPR003593">
    <property type="entry name" value="AAA+_ATPase"/>
</dbReference>
<dbReference type="InterPro" id="IPR050173">
    <property type="entry name" value="ABC_transporter_C-like"/>
</dbReference>
<dbReference type="GO" id="GO:0016887">
    <property type="term" value="F:ATP hydrolysis activity"/>
    <property type="evidence" value="ECO:0007669"/>
    <property type="project" value="InterPro"/>
</dbReference>
<dbReference type="InterPro" id="IPR003439">
    <property type="entry name" value="ABC_transporter-like_ATP-bd"/>
</dbReference>
<protein>
    <recommendedName>
        <fullName evidence="16">ABC transporter</fullName>
    </recommendedName>
</protein>
<keyword evidence="15" id="KW-1185">Reference proteome</keyword>
<evidence type="ECO:0000256" key="2">
    <source>
        <dbReference type="ARBA" id="ARBA00022448"/>
    </source>
</evidence>
<dbReference type="FunFam" id="3.40.50.300:FF:000630">
    <property type="entry name" value="ATP-binding cassette (ABC) transporter, putative"/>
    <property type="match status" value="1"/>
</dbReference>
<feature type="compositionally biased region" description="Low complexity" evidence="10">
    <location>
        <begin position="423"/>
        <end position="435"/>
    </location>
</feature>
<feature type="region of interest" description="Disordered" evidence="10">
    <location>
        <begin position="419"/>
        <end position="440"/>
    </location>
</feature>
<dbReference type="SUPFAM" id="SSF52540">
    <property type="entry name" value="P-loop containing nucleoside triphosphate hydrolases"/>
    <property type="match status" value="2"/>
</dbReference>
<keyword evidence="3 11" id="KW-0812">Transmembrane</keyword>
<feature type="repeat" description="ANK" evidence="9">
    <location>
        <begin position="1791"/>
        <end position="1823"/>
    </location>
</feature>
<dbReference type="InterPro" id="IPR011527">
    <property type="entry name" value="ABC1_TM_dom"/>
</dbReference>
<evidence type="ECO:0000256" key="3">
    <source>
        <dbReference type="ARBA" id="ARBA00022692"/>
    </source>
</evidence>
<dbReference type="Pfam" id="PF12796">
    <property type="entry name" value="Ank_2"/>
    <property type="match status" value="1"/>
</dbReference>
<evidence type="ECO:0000256" key="8">
    <source>
        <dbReference type="ARBA" id="ARBA00023136"/>
    </source>
</evidence>
<feature type="compositionally biased region" description="Low complexity" evidence="10">
    <location>
        <begin position="2348"/>
        <end position="2365"/>
    </location>
</feature>
<name>F0XYZ9_AURAN</name>
<dbReference type="PROSITE" id="PS50088">
    <property type="entry name" value="ANK_REPEAT"/>
    <property type="match status" value="1"/>
</dbReference>
<dbReference type="PROSITE" id="PS50893">
    <property type="entry name" value="ABC_TRANSPORTER_2"/>
    <property type="match status" value="2"/>
</dbReference>
<feature type="transmembrane region" description="Helical" evidence="11">
    <location>
        <begin position="863"/>
        <end position="885"/>
    </location>
</feature>
<feature type="compositionally biased region" description="Low complexity" evidence="10">
    <location>
        <begin position="1721"/>
        <end position="1735"/>
    </location>
</feature>
<dbReference type="KEGG" id="aaf:AURANDRAFT_70663"/>
<feature type="transmembrane region" description="Helical" evidence="11">
    <location>
        <begin position="314"/>
        <end position="338"/>
    </location>
</feature>
<dbReference type="InterPro" id="IPR036770">
    <property type="entry name" value="Ankyrin_rpt-contain_sf"/>
</dbReference>
<dbReference type="PROSITE" id="PS50297">
    <property type="entry name" value="ANK_REP_REGION"/>
    <property type="match status" value="1"/>
</dbReference>
<dbReference type="SMART" id="SM00382">
    <property type="entry name" value="AAA"/>
    <property type="match status" value="2"/>
</dbReference>
<dbReference type="SMART" id="SM00248">
    <property type="entry name" value="ANK"/>
    <property type="match status" value="4"/>
</dbReference>
<evidence type="ECO:0000256" key="5">
    <source>
        <dbReference type="ARBA" id="ARBA00022741"/>
    </source>
</evidence>
<evidence type="ECO:0000256" key="4">
    <source>
        <dbReference type="ARBA" id="ARBA00022737"/>
    </source>
</evidence>
<dbReference type="SUPFAM" id="SSF48403">
    <property type="entry name" value="Ankyrin repeat"/>
    <property type="match status" value="1"/>
</dbReference>
<feature type="region of interest" description="Disordered" evidence="10">
    <location>
        <begin position="1703"/>
        <end position="1742"/>
    </location>
</feature>
<evidence type="ECO:0000313" key="15">
    <source>
        <dbReference type="Proteomes" id="UP000002729"/>
    </source>
</evidence>
<dbReference type="OrthoDB" id="194358at2759"/>
<comment type="subcellular location">
    <subcellularLocation>
        <location evidence="1">Vacuole membrane</location>
        <topology evidence="1">Multi-pass membrane protein</topology>
    </subcellularLocation>
</comment>
<feature type="domain" description="ABC transporter" evidence="12">
    <location>
        <begin position="1072"/>
        <end position="1298"/>
    </location>
</feature>
<evidence type="ECO:0000256" key="11">
    <source>
        <dbReference type="SAM" id="Phobius"/>
    </source>
</evidence>
<dbReference type="InterPro" id="IPR002110">
    <property type="entry name" value="Ankyrin_rpt"/>
</dbReference>
<evidence type="ECO:0000259" key="12">
    <source>
        <dbReference type="PROSITE" id="PS50893"/>
    </source>
</evidence>
<dbReference type="Gene3D" id="1.20.1560.10">
    <property type="entry name" value="ABC transporter type 1, transmembrane domain"/>
    <property type="match status" value="2"/>
</dbReference>
<feature type="region of interest" description="Disordered" evidence="10">
    <location>
        <begin position="2310"/>
        <end position="2365"/>
    </location>
</feature>
<dbReference type="InParanoid" id="F0XYZ9"/>
<dbReference type="RefSeq" id="XP_009032975.1">
    <property type="nucleotide sequence ID" value="XM_009034727.1"/>
</dbReference>
<keyword evidence="6" id="KW-0067">ATP-binding</keyword>
<feature type="transmembrane region" description="Helical" evidence="11">
    <location>
        <begin position="754"/>
        <end position="774"/>
    </location>
</feature>
<feature type="transmembrane region" description="Helical" evidence="11">
    <location>
        <begin position="203"/>
        <end position="221"/>
    </location>
</feature>
<keyword evidence="2" id="KW-0813">Transport</keyword>
<dbReference type="InterPro" id="IPR027417">
    <property type="entry name" value="P-loop_NTPase"/>
</dbReference>
<sequence length="2365" mass="250703">MGEMFQATLRLGGVFGTLRRSRRAELEPEDLPAPLTSFRSSGNEALFAEACARWDAALGAYEKARKCTAASLAGSKRQQLGRIFVRSQLYGGLRRWCAAGVAISALGGLLGTIGRFLVLQSIVHGVQYGTRAEVLRGALLFAAVSVAEGACAVYSRQILAGNVAHVLVARANACLARKADRLRAAGSAAPPLDAIYGADFPRLLSLVKFLAMLPCGVAALLGGVGILVAFLGVGSLVCLGCMVCVLNGQRLLTLGGKRLERPMMKARDRRVAGVKQAVECIKAVKFYAWEEQYRDAIGDRRDAQLKLATAYRAYVILSVNIGKCFPVVAGAITILTVAAQRGGTISAAKAFGALAVFQTLRVGMIMLPLCIVLVNTMLQTFQRIGDVLVGPEDAAVAAPAAGDVALRFAGVVATRDGEDRARSPSLEPAPEAAAKAARRRSLRTTSESLAAAAPALAEEAKDELLEPAGEPAFSLALDDLTVRRGSVVAVVGPVGAGKSTAVEAALGRVEASGDVTCDASVGYAPQDPFVATGTILENVLLGRALDEAAFAKAVNLAAFERDLELLPDGRDTVVGERGTTLSGGQQHRLGVARAAYGDPRLLLLDASLAAVDAAVARRIFDGVKAWTRDDPKRAAVLVLSQLHFLPECDQVVLVDDGAVLADGPAAALAAKAWDEGSFGAFVRDALAGGGGDAPSKSVDELVAPETPKARGRALDEDKADALVKKEKVARGVVSAKVLLTFFRAVGYWRIGAIVFGYCFAGAILAGSDVILARWTGSRSTRTAYPVAYAVGCVCYLCVLISSSLAGVVWTARGSRGLHRQTLKTVLGAPVSWFEANPSGRILSRFAADFDVVDIDWGNMFDGFLSMATMFFMLVVMISAIVPYLIPINLFVSVGLIRTLNVINTANRDVKRIANNAVSPTVTTAAEMARGRVVSRALRCGAFFRERQRRHVDAMLGGFFQSTCISQAAYGSATLWCSLMALSAALLIALVPGVVSDDVAPVALTYALVSPYFASMMSEVYLQMSIMATSLERVAEYLPKEDGGVVPQEPARDGDLDALADAPGAPWPASGRVEFVDVCLRYRPGLPLSLRDASFDVAAGAKVGVVGRTGAGKSTLLVALFRLVDVASGVVRVDGVDVAKLGLRLLRRRLCMIPQEAVLMSGTAKDNCDPFDEFAEGAVADALEAVGLARSLLHAFLGETSLSTGERQLLALARALLRKSAVVAFDEATAHVDASTDAKIQAVVETQFPRSTLLAIAHRLHTVIGFDRIVVMDRGTIAEQGPPLELLDRARGPFATMTAALGAAAKAELRDIARGALDRATLVVDDAVLVDDGPAVDKAMAMTRPHATLVLLLCAPLVARGSLFDMTRKEAEAPLVRRTGDGYTSEGYGVDTSFPMHHDIPKGTWGDAMYKEFINGCANKFKMGSCRSNEESRMAMNRDQIPRQRNFTELGFAKIRAPENVYGPARAFWDLHKDSGTSEAWPAGNTYVNHWKADSHMVSLEDRRWQPLGLRTKDKIWAGAKPILEAWTGQTLKPTSLYGIRKYFRGGILATHVDRLPLVTSCIINVDQDVDEPWPIEVVGHDGVAYNVTLEPGDMALYESHTVLHGRPFPLKGNFFANVFVHFIPVDPNDHNQNHPDIDFSWTKNARIERAQPAKLAEARQRLADMPKPAPHNVSLGWARAAAARHDTGAKPLAQTGAYDHRTVEEGGAPLPKPGSLEGRAARAARGGPPRAPKAALNEEPGHQVVGGEDFGADAFATGTLSLHAAAANGDVDTLRRELERDPDAVNAPDENLWTPLHEAARAGDLETVEFLVEHGANIADTTISGSSALWIAKQNHHNRAMWPLASVSARGFGASSAASSSPTAMDTTWLPKETTTAFIRSSTMTASSTRDLDFRMLLPLPYGPFTPPAEADMVVLARGERNPHWEAGVPRYIAERRCEGGAEAFYLRLRSRDRQASRPAIGYFGDAADDEAYAAEERFAPAQLARALVNATPLHAALALRAPDAGAGTGRFEFASTPDAVVLAALRGRPRDCDRRRPATMFRALLAGKTERRDRTASGLYPLNVALEAYDAARPRSYGAPAVLAVLAASPAAARVRRAAAGTALHAAVYGRHGDAVVLAVLRAEPAAAAVKDRRFALPVHAALETGASCAVVVALLEAWPEAAKHPCPFLLEVPLRDVNGELIPDGVGRIDQPALLVAALVLRRNAYAGARVASPHLAGLLEARSATIALLDQFPGLAKRPTAAPWATPLHVAVAVGASPVVLGALVRAHPAACAQADAMNCLPVHAALLRGAPASAVACLIKATPDSDRGLGDAAPSDAPPEARPLSAPDARPLSVPAPEARPLVAPTRGPPRGAAAPRSIPA</sequence>
<keyword evidence="7 11" id="KW-1133">Transmembrane helix</keyword>
<feature type="transmembrane region" description="Helical" evidence="11">
    <location>
        <begin position="96"/>
        <end position="118"/>
    </location>
</feature>
<accession>F0XYZ9</accession>
<dbReference type="GO" id="GO:0005774">
    <property type="term" value="C:vacuolar membrane"/>
    <property type="evidence" value="ECO:0007669"/>
    <property type="project" value="UniProtKB-SubCell"/>
</dbReference>
<keyword evidence="8 11" id="KW-0472">Membrane</keyword>
<keyword evidence="5" id="KW-0547">Nucleotide-binding</keyword>
<dbReference type="Pfam" id="PF00664">
    <property type="entry name" value="ABC_membrane"/>
    <property type="match status" value="2"/>
</dbReference>
<dbReference type="InterPro" id="IPR036640">
    <property type="entry name" value="ABC1_TM_sf"/>
</dbReference>
<evidence type="ECO:0008006" key="16">
    <source>
        <dbReference type="Google" id="ProtNLM"/>
    </source>
</evidence>
<dbReference type="EMBL" id="GL833121">
    <property type="protein sequence ID" value="EGB11853.1"/>
    <property type="molecule type" value="Genomic_DNA"/>
</dbReference>
<gene>
    <name evidence="14" type="ORF">AURANDRAFT_70663</name>
</gene>
<dbReference type="eggNOG" id="KOG0054">
    <property type="taxonomic scope" value="Eukaryota"/>
</dbReference>
<feature type="domain" description="ABC transmembrane type-1" evidence="13">
    <location>
        <begin position="99"/>
        <end position="376"/>
    </location>
</feature>
<dbReference type="SUPFAM" id="SSF90123">
    <property type="entry name" value="ABC transporter transmembrane region"/>
    <property type="match status" value="2"/>
</dbReference>
<dbReference type="GeneID" id="20227859"/>
<dbReference type="Gene3D" id="3.40.50.300">
    <property type="entry name" value="P-loop containing nucleotide triphosphate hydrolases"/>
    <property type="match status" value="2"/>
</dbReference>
<evidence type="ECO:0000256" key="1">
    <source>
        <dbReference type="ARBA" id="ARBA00004128"/>
    </source>
</evidence>
<dbReference type="PROSITE" id="PS50929">
    <property type="entry name" value="ABC_TM1F"/>
    <property type="match status" value="2"/>
</dbReference>
<feature type="domain" description="ABC transmembrane type-1" evidence="13">
    <location>
        <begin position="752"/>
        <end position="989"/>
    </location>
</feature>
<dbReference type="Gene3D" id="1.25.40.20">
    <property type="entry name" value="Ankyrin repeat-containing domain"/>
    <property type="match status" value="1"/>
</dbReference>
<dbReference type="GO" id="GO:0005524">
    <property type="term" value="F:ATP binding"/>
    <property type="evidence" value="ECO:0007669"/>
    <property type="project" value="UniProtKB-KW"/>
</dbReference>
<dbReference type="GO" id="GO:0140359">
    <property type="term" value="F:ABC-type transporter activity"/>
    <property type="evidence" value="ECO:0007669"/>
    <property type="project" value="InterPro"/>
</dbReference>
<feature type="domain" description="ABC transporter" evidence="12">
    <location>
        <begin position="460"/>
        <end position="681"/>
    </location>
</feature>
<dbReference type="Pfam" id="PF00005">
    <property type="entry name" value="ABC_tran"/>
    <property type="match status" value="2"/>
</dbReference>
<feature type="transmembrane region" description="Helical" evidence="11">
    <location>
        <begin position="138"/>
        <end position="155"/>
    </location>
</feature>
<keyword evidence="4" id="KW-0677">Repeat</keyword>
<keyword evidence="9" id="KW-0040">ANK repeat</keyword>
<evidence type="ECO:0000256" key="7">
    <source>
        <dbReference type="ARBA" id="ARBA00022989"/>
    </source>
</evidence>
<organism evidence="15">
    <name type="scientific">Aureococcus anophagefferens</name>
    <name type="common">Harmful bloom alga</name>
    <dbReference type="NCBI Taxonomy" id="44056"/>
    <lineage>
        <taxon>Eukaryota</taxon>
        <taxon>Sar</taxon>
        <taxon>Stramenopiles</taxon>
        <taxon>Ochrophyta</taxon>
        <taxon>Pelagophyceae</taxon>
        <taxon>Pelagomonadales</taxon>
        <taxon>Pelagomonadaceae</taxon>
        <taxon>Aureococcus</taxon>
    </lineage>
</organism>
<dbReference type="PANTHER" id="PTHR24223">
    <property type="entry name" value="ATP-BINDING CASSETTE SUB-FAMILY C"/>
    <property type="match status" value="1"/>
</dbReference>
<evidence type="ECO:0000259" key="13">
    <source>
        <dbReference type="PROSITE" id="PS50929"/>
    </source>
</evidence>
<feature type="transmembrane region" description="Helical" evidence="11">
    <location>
        <begin position="227"/>
        <end position="248"/>
    </location>
</feature>
<dbReference type="Proteomes" id="UP000002729">
    <property type="component" value="Unassembled WGS sequence"/>
</dbReference>
<dbReference type="PANTHER" id="PTHR24223:SF443">
    <property type="entry name" value="MULTIDRUG-RESISTANCE LIKE PROTEIN 1, ISOFORM I"/>
    <property type="match status" value="1"/>
</dbReference>
<proteinExistence type="predicted"/>
<evidence type="ECO:0000313" key="14">
    <source>
        <dbReference type="EMBL" id="EGB11853.1"/>
    </source>
</evidence>
<evidence type="ECO:0000256" key="10">
    <source>
        <dbReference type="SAM" id="MobiDB-lite"/>
    </source>
</evidence>
<evidence type="ECO:0000256" key="6">
    <source>
        <dbReference type="ARBA" id="ARBA00022840"/>
    </source>
</evidence>
<feature type="transmembrane region" description="Helical" evidence="11">
    <location>
        <begin position="786"/>
        <end position="809"/>
    </location>
</feature>